<proteinExistence type="predicted"/>
<dbReference type="InterPro" id="IPR042099">
    <property type="entry name" value="ANL_N_sf"/>
</dbReference>
<evidence type="ECO:0000313" key="2">
    <source>
        <dbReference type="Proteomes" id="UP001223501"/>
    </source>
</evidence>
<dbReference type="InterPro" id="IPR053158">
    <property type="entry name" value="CapK_Type1_Caps_Biosynth"/>
</dbReference>
<evidence type="ECO:0000313" key="1">
    <source>
        <dbReference type="EMBL" id="WIH96241.1"/>
    </source>
</evidence>
<dbReference type="PANTHER" id="PTHR36932:SF1">
    <property type="entry name" value="CAPSULAR POLYSACCHARIDE BIOSYNTHESIS PROTEIN"/>
    <property type="match status" value="1"/>
</dbReference>
<accession>A0ABY8V3K6</accession>
<protein>
    <recommendedName>
        <fullName evidence="3">Phenylacetate--CoA ligase family protein</fullName>
    </recommendedName>
</protein>
<reference evidence="1 2" key="1">
    <citation type="submission" date="2022-09" db="EMBL/GenBank/DDBJ databases">
        <title>Whole genome sequencing analysis of tet(X)-positive Empedobacter falsenii YWS9-3.</title>
        <authorList>
            <person name="Chen C."/>
            <person name="Lv Y.-L."/>
        </authorList>
    </citation>
    <scope>NUCLEOTIDE SEQUENCE [LARGE SCALE GENOMIC DNA]</scope>
    <source>
        <strain evidence="1 2">YWS9-3_T</strain>
    </source>
</reference>
<organism evidence="1 2">
    <name type="scientific">Empedobacter falsenii</name>
    <dbReference type="NCBI Taxonomy" id="343874"/>
    <lineage>
        <taxon>Bacteria</taxon>
        <taxon>Pseudomonadati</taxon>
        <taxon>Bacteroidota</taxon>
        <taxon>Flavobacteriia</taxon>
        <taxon>Flavobacteriales</taxon>
        <taxon>Weeksellaceae</taxon>
        <taxon>Empedobacter</taxon>
    </lineage>
</organism>
<dbReference type="PANTHER" id="PTHR36932">
    <property type="entry name" value="CAPSULAR POLYSACCHARIDE BIOSYNTHESIS PROTEIN"/>
    <property type="match status" value="1"/>
</dbReference>
<dbReference type="Proteomes" id="UP001223501">
    <property type="component" value="Chromosome"/>
</dbReference>
<dbReference type="EMBL" id="CP106831">
    <property type="protein sequence ID" value="WIH96241.1"/>
    <property type="molecule type" value="Genomic_DNA"/>
</dbReference>
<sequence>MKNFRYYIFWLFDLIKGGKIKKHFIEIKNSFENLEYNKNSHNQNLINILSYAKNNSEFYKNITGSSLKDFPIIDKNIIIQNYEEIFSKEYFEIKDTLRVMSTSGSSGTPFRIHQNKEKVERNQADLLFFYKIGNYNIGDRMYFIRIWNSINKKNFFSSFKENFKMFDTSDLSYNGAERLKNVMLKDNNSKVILGYASSFTALMNHYDANSNIKWNIKSIITGAEELPLMVKEKMLKVFRCPVMSRYSNQENGILAQQPITGEDYFEINEGSYYFEFLKVNSDEPAQEDEIARIVITDFFNKAVPIIRYDTGDLAKFTYINGRKVITSIEGRKIDMLRNNLNEKISPHIITNLMWKFPEVKEFQLIQHSLEKVDFYISIVEKDTEISVLEKNIQNELYNIFKNTVEIHIVDSIPLEKSGKRKYIKSLIS</sequence>
<keyword evidence="2" id="KW-1185">Reference proteome</keyword>
<gene>
    <name evidence="1" type="ORF">OBA43_08075</name>
</gene>
<evidence type="ECO:0008006" key="3">
    <source>
        <dbReference type="Google" id="ProtNLM"/>
    </source>
</evidence>
<dbReference type="SUPFAM" id="SSF56801">
    <property type="entry name" value="Acetyl-CoA synthetase-like"/>
    <property type="match status" value="1"/>
</dbReference>
<dbReference type="Gene3D" id="3.40.50.12780">
    <property type="entry name" value="N-terminal domain of ligase-like"/>
    <property type="match status" value="1"/>
</dbReference>
<dbReference type="RefSeq" id="WP_260541489.1">
    <property type="nucleotide sequence ID" value="NZ_CP106831.1"/>
</dbReference>
<name>A0ABY8V3K6_9FLAO</name>